<comment type="subcellular location">
    <subcellularLocation>
        <location evidence="1">Membrane</location>
        <topology evidence="1">Multi-pass membrane protein</topology>
    </subcellularLocation>
</comment>
<dbReference type="PANTHER" id="PTHR10846">
    <property type="entry name" value="SODIUM/POTASSIUM/CALCIUM EXCHANGER"/>
    <property type="match status" value="1"/>
</dbReference>
<dbReference type="RefSeq" id="WP_123638087.1">
    <property type="nucleotide sequence ID" value="NZ_RJUK01000001.1"/>
</dbReference>
<sequence>MDFVWLLLGLALLTGGGDTLVRGAVALATRWGVSPLLAGLVIVGFGTSSPELVVCLQAALENTPDIALGNVIGSNIANILLILGLCGLVLPLTVHTNALKRDGLAMVAATVFALLIMRDGALGFTDGVMFLVALAVYLIWSYRTERVDPLGPEAELHKAEAASVTHRPQALWLSVAMTLGGLVLLIVGARLFLRGAVGIGEWLGIPEALIGLTLVAVGTSLPELAVSLIAVLRRQADVAVGNILGSNIFNLLGILGVSAVIQPLPLAGRLLAIDQWVMLAAALALVAFLLTGKRLNRVEAGVLLAGYVVYVGFMAV</sequence>
<accession>A0A3N1P8I2</accession>
<feature type="transmembrane region" description="Helical" evidence="5">
    <location>
        <begin position="273"/>
        <end position="291"/>
    </location>
</feature>
<feature type="transmembrane region" description="Helical" evidence="5">
    <location>
        <begin position="170"/>
        <end position="193"/>
    </location>
</feature>
<evidence type="ECO:0000256" key="5">
    <source>
        <dbReference type="SAM" id="Phobius"/>
    </source>
</evidence>
<evidence type="ECO:0000259" key="6">
    <source>
        <dbReference type="Pfam" id="PF01699"/>
    </source>
</evidence>
<keyword evidence="4 5" id="KW-0472">Membrane</keyword>
<evidence type="ECO:0000256" key="3">
    <source>
        <dbReference type="ARBA" id="ARBA00022989"/>
    </source>
</evidence>
<dbReference type="NCBIfam" id="TIGR00367">
    <property type="entry name" value="calcium/sodium antiporter"/>
    <property type="match status" value="1"/>
</dbReference>
<feature type="transmembrane region" description="Helical" evidence="5">
    <location>
        <begin position="239"/>
        <end position="261"/>
    </location>
</feature>
<dbReference type="PANTHER" id="PTHR10846:SF8">
    <property type="entry name" value="INNER MEMBRANE PROTEIN YRBG"/>
    <property type="match status" value="1"/>
</dbReference>
<keyword evidence="2 5" id="KW-0812">Transmembrane</keyword>
<feature type="transmembrane region" description="Helical" evidence="5">
    <location>
        <begin position="72"/>
        <end position="94"/>
    </location>
</feature>
<dbReference type="Gene3D" id="6.10.280.80">
    <property type="entry name" value="NCX, peripheral helical region"/>
    <property type="match status" value="1"/>
</dbReference>
<dbReference type="InterPro" id="IPR004481">
    <property type="entry name" value="K/Na/Ca-exchanger"/>
</dbReference>
<organism evidence="7 8">
    <name type="scientific">Marinimicrobium koreense</name>
    <dbReference type="NCBI Taxonomy" id="306545"/>
    <lineage>
        <taxon>Bacteria</taxon>
        <taxon>Pseudomonadati</taxon>
        <taxon>Pseudomonadota</taxon>
        <taxon>Gammaproteobacteria</taxon>
        <taxon>Cellvibrionales</taxon>
        <taxon>Cellvibrionaceae</taxon>
        <taxon>Marinimicrobium</taxon>
    </lineage>
</organism>
<feature type="transmembrane region" description="Helical" evidence="5">
    <location>
        <begin position="298"/>
        <end position="315"/>
    </location>
</feature>
<dbReference type="GO" id="GO:0005886">
    <property type="term" value="C:plasma membrane"/>
    <property type="evidence" value="ECO:0007669"/>
    <property type="project" value="TreeGrafter"/>
</dbReference>
<gene>
    <name evidence="7" type="ORF">EDC38_1657</name>
</gene>
<feature type="domain" description="Sodium/calcium exchanger membrane region" evidence="6">
    <location>
        <begin position="174"/>
        <end position="314"/>
    </location>
</feature>
<dbReference type="InterPro" id="IPR004837">
    <property type="entry name" value="NaCa_Exmemb"/>
</dbReference>
<dbReference type="GO" id="GO:0006874">
    <property type="term" value="P:intracellular calcium ion homeostasis"/>
    <property type="evidence" value="ECO:0007669"/>
    <property type="project" value="TreeGrafter"/>
</dbReference>
<feature type="transmembrane region" description="Helical" evidence="5">
    <location>
        <begin position="36"/>
        <end position="60"/>
    </location>
</feature>
<dbReference type="AlphaFoldDB" id="A0A3N1P8I2"/>
<feature type="domain" description="Sodium/calcium exchanger membrane region" evidence="6">
    <location>
        <begin position="3"/>
        <end position="142"/>
    </location>
</feature>
<evidence type="ECO:0000256" key="1">
    <source>
        <dbReference type="ARBA" id="ARBA00004141"/>
    </source>
</evidence>
<feature type="transmembrane region" description="Helical" evidence="5">
    <location>
        <begin position="208"/>
        <end position="232"/>
    </location>
</feature>
<name>A0A3N1P8I2_9GAMM</name>
<keyword evidence="8" id="KW-1185">Reference proteome</keyword>
<evidence type="ECO:0000313" key="7">
    <source>
        <dbReference type="EMBL" id="ROQ21036.1"/>
    </source>
</evidence>
<keyword evidence="3 5" id="KW-1133">Transmembrane helix</keyword>
<feature type="transmembrane region" description="Helical" evidence="5">
    <location>
        <begin position="121"/>
        <end position="140"/>
    </location>
</feature>
<dbReference type="Proteomes" id="UP000273643">
    <property type="component" value="Unassembled WGS sequence"/>
</dbReference>
<dbReference type="Gene3D" id="1.20.1420.30">
    <property type="entry name" value="NCX, central ion-binding region"/>
    <property type="match status" value="1"/>
</dbReference>
<evidence type="ECO:0000313" key="8">
    <source>
        <dbReference type="Proteomes" id="UP000273643"/>
    </source>
</evidence>
<protein>
    <submittedName>
        <fullName evidence="7">Cation:H+ antiporter</fullName>
    </submittedName>
</protein>
<dbReference type="GO" id="GO:0008273">
    <property type="term" value="F:calcium, potassium:sodium antiporter activity"/>
    <property type="evidence" value="ECO:0007669"/>
    <property type="project" value="TreeGrafter"/>
</dbReference>
<proteinExistence type="predicted"/>
<dbReference type="OrthoDB" id="9794225at2"/>
<evidence type="ECO:0000256" key="4">
    <source>
        <dbReference type="ARBA" id="ARBA00023136"/>
    </source>
</evidence>
<dbReference type="Pfam" id="PF01699">
    <property type="entry name" value="Na_Ca_ex"/>
    <property type="match status" value="2"/>
</dbReference>
<evidence type="ECO:0000256" key="2">
    <source>
        <dbReference type="ARBA" id="ARBA00022692"/>
    </source>
</evidence>
<dbReference type="EMBL" id="RJUK01000001">
    <property type="protein sequence ID" value="ROQ21036.1"/>
    <property type="molecule type" value="Genomic_DNA"/>
</dbReference>
<dbReference type="InterPro" id="IPR044880">
    <property type="entry name" value="NCX_ion-bd_dom_sf"/>
</dbReference>
<dbReference type="GO" id="GO:0005262">
    <property type="term" value="F:calcium channel activity"/>
    <property type="evidence" value="ECO:0007669"/>
    <property type="project" value="TreeGrafter"/>
</dbReference>
<comment type="caution">
    <text evidence="7">The sequence shown here is derived from an EMBL/GenBank/DDBJ whole genome shotgun (WGS) entry which is preliminary data.</text>
</comment>
<reference evidence="7 8" key="1">
    <citation type="submission" date="2018-11" db="EMBL/GenBank/DDBJ databases">
        <title>Genomic Encyclopedia of Type Strains, Phase IV (KMG-IV): sequencing the most valuable type-strain genomes for metagenomic binning, comparative biology and taxonomic classification.</title>
        <authorList>
            <person name="Goeker M."/>
        </authorList>
    </citation>
    <scope>NUCLEOTIDE SEQUENCE [LARGE SCALE GENOMIC DNA]</scope>
    <source>
        <strain evidence="7 8">DSM 16974</strain>
    </source>
</reference>